<dbReference type="EMBL" id="LAQL01000004">
    <property type="protein sequence ID" value="KLN61404.1"/>
    <property type="molecule type" value="Genomic_DNA"/>
</dbReference>
<dbReference type="Proteomes" id="UP000035444">
    <property type="component" value="Unassembled WGS sequence"/>
</dbReference>
<feature type="domain" description="UspA" evidence="3">
    <location>
        <begin position="233"/>
        <end position="314"/>
    </location>
</feature>
<evidence type="ECO:0000256" key="1">
    <source>
        <dbReference type="ARBA" id="ARBA00008791"/>
    </source>
</evidence>
<dbReference type="PANTHER" id="PTHR46268">
    <property type="entry name" value="STRESS RESPONSE PROTEIN NHAX"/>
    <property type="match status" value="1"/>
</dbReference>
<dbReference type="Gene3D" id="3.40.50.12370">
    <property type="match status" value="1"/>
</dbReference>
<proteinExistence type="inferred from homology"/>
<evidence type="ECO:0000313" key="4">
    <source>
        <dbReference type="EMBL" id="KLN61404.1"/>
    </source>
</evidence>
<organism evidence="4 5">
    <name type="scientific">Kiloniella spongiae</name>
    <dbReference type="NCBI Taxonomy" id="1489064"/>
    <lineage>
        <taxon>Bacteria</taxon>
        <taxon>Pseudomonadati</taxon>
        <taxon>Pseudomonadota</taxon>
        <taxon>Alphaproteobacteria</taxon>
        <taxon>Rhodospirillales</taxon>
        <taxon>Kiloniellaceae</taxon>
        <taxon>Kiloniella</taxon>
    </lineage>
</organism>
<gene>
    <name evidence="4" type="ORF">WH96_07165</name>
</gene>
<dbReference type="InterPro" id="IPR006016">
    <property type="entry name" value="UspA"/>
</dbReference>
<dbReference type="InterPro" id="IPR006015">
    <property type="entry name" value="Universal_stress_UspA"/>
</dbReference>
<dbReference type="STRING" id="1489064.WH96_07165"/>
<feature type="coiled-coil region" evidence="2">
    <location>
        <begin position="96"/>
        <end position="123"/>
    </location>
</feature>
<accession>A0A0H2MFX6</accession>
<protein>
    <recommendedName>
        <fullName evidence="3">UspA domain-containing protein</fullName>
    </recommendedName>
</protein>
<dbReference type="PANTHER" id="PTHR46268:SF15">
    <property type="entry name" value="UNIVERSAL STRESS PROTEIN HP_0031"/>
    <property type="match status" value="1"/>
</dbReference>
<comment type="similarity">
    <text evidence="1">Belongs to the universal stress protein A family.</text>
</comment>
<dbReference type="Pfam" id="PF00582">
    <property type="entry name" value="Usp"/>
    <property type="match status" value="1"/>
</dbReference>
<dbReference type="AlphaFoldDB" id="A0A0H2MFX6"/>
<evidence type="ECO:0000313" key="5">
    <source>
        <dbReference type="Proteomes" id="UP000035444"/>
    </source>
</evidence>
<dbReference type="CDD" id="cd00293">
    <property type="entry name" value="USP-like"/>
    <property type="match status" value="1"/>
</dbReference>
<evidence type="ECO:0000259" key="3">
    <source>
        <dbReference type="Pfam" id="PF00582"/>
    </source>
</evidence>
<keyword evidence="5" id="KW-1185">Reference proteome</keyword>
<evidence type="ECO:0000256" key="2">
    <source>
        <dbReference type="SAM" id="Coils"/>
    </source>
</evidence>
<reference evidence="4 5" key="1">
    <citation type="submission" date="2015-03" db="EMBL/GenBank/DDBJ databases">
        <title>Genome Sequence of Kiloniella spongiae MEBiC09566, isolated from a marine sponge.</title>
        <authorList>
            <person name="Shao Z."/>
            <person name="Wang L."/>
            <person name="Li X."/>
        </authorList>
    </citation>
    <scope>NUCLEOTIDE SEQUENCE [LARGE SCALE GENOMIC DNA]</scope>
    <source>
        <strain evidence="4 5">MEBiC09566</strain>
    </source>
</reference>
<comment type="caution">
    <text evidence="4">The sequence shown here is derived from an EMBL/GenBank/DDBJ whole genome shotgun (WGS) entry which is preliminary data.</text>
</comment>
<dbReference type="SUPFAM" id="SSF52402">
    <property type="entry name" value="Adenine nucleotide alpha hydrolases-like"/>
    <property type="match status" value="2"/>
</dbReference>
<sequence length="316" mass="35663">MTFKQKDLVFTTISYVIIYLKYQSVVPEKLMAEKPMRKKPMSHKSILVHLANDDEHKTRLDVALRLAKQNDAHISALFITTPIGMPVEVYGRGASVQYLLDATKSAENRADELEKEFKDVCHRENISHNWIVEEGDHISLLADHAHAADIIIVSQPTFEHFEDRFRTRLVEEITLLSGLPCLMIPRGFDASKDVGKRIMVAWKGTREALRAVRDNLSELKKAEKVFLLTIQPETDDALSLSEVRNYLKRHNIEAETVKIAQTENSIGQTIQDAATAQSCDVIVCGAYGHSRLREMLLGGVTKHLVKEATIPVIMSH</sequence>
<dbReference type="PRINTS" id="PR01438">
    <property type="entry name" value="UNVRSLSTRESS"/>
</dbReference>
<name>A0A0H2MFX6_9PROT</name>
<keyword evidence="2" id="KW-0175">Coiled coil</keyword>